<gene>
    <name evidence="1" type="ORF">SAMN04488242_2321</name>
</gene>
<dbReference type="PANTHER" id="PTHR43611:SF3">
    <property type="entry name" value="FLAVIN MONONUCLEOTIDE HYDROLASE 1, CHLOROPLATIC"/>
    <property type="match status" value="1"/>
</dbReference>
<protein>
    <submittedName>
        <fullName evidence="1">2-haloacid dehalogenase</fullName>
    </submittedName>
</protein>
<dbReference type="InterPro" id="IPR006439">
    <property type="entry name" value="HAD-SF_hydro_IA"/>
</dbReference>
<dbReference type="CDD" id="cd02603">
    <property type="entry name" value="HAD_sEH-N_like"/>
    <property type="match status" value="1"/>
</dbReference>
<dbReference type="Gene3D" id="3.40.50.1000">
    <property type="entry name" value="HAD superfamily/HAD-like"/>
    <property type="match status" value="1"/>
</dbReference>
<dbReference type="NCBIfam" id="TIGR01509">
    <property type="entry name" value="HAD-SF-IA-v3"/>
    <property type="match status" value="1"/>
</dbReference>
<dbReference type="Pfam" id="PF00702">
    <property type="entry name" value="Hydrolase"/>
    <property type="match status" value="1"/>
</dbReference>
<dbReference type="EMBL" id="FNGP01000004">
    <property type="protein sequence ID" value="SDL65319.1"/>
    <property type="molecule type" value="Genomic_DNA"/>
</dbReference>
<evidence type="ECO:0000313" key="2">
    <source>
        <dbReference type="Proteomes" id="UP000199475"/>
    </source>
</evidence>
<dbReference type="STRING" id="686624.SAMN04488242_2321"/>
<name>A0A1G9LTM4_9ACTN</name>
<dbReference type="AlphaFoldDB" id="A0A1G9LTM4"/>
<dbReference type="PANTHER" id="PTHR43611">
    <property type="entry name" value="ALPHA-D-GLUCOSE 1-PHOSPHATE PHOSPHATASE"/>
    <property type="match status" value="1"/>
</dbReference>
<keyword evidence="2" id="KW-1185">Reference proteome</keyword>
<reference evidence="1 2" key="1">
    <citation type="submission" date="2016-10" db="EMBL/GenBank/DDBJ databases">
        <authorList>
            <person name="de Groot N.N."/>
        </authorList>
    </citation>
    <scope>NUCLEOTIDE SEQUENCE [LARGE SCALE GENOMIC DNA]</scope>
    <source>
        <strain evidence="1 2">CGMCC 1.9159</strain>
    </source>
</reference>
<dbReference type="Proteomes" id="UP000199475">
    <property type="component" value="Unassembled WGS sequence"/>
</dbReference>
<evidence type="ECO:0000313" key="1">
    <source>
        <dbReference type="EMBL" id="SDL65319.1"/>
    </source>
</evidence>
<sequence length="208" mass="22593">MATPNRPAIDAVVLDLGNVLVGWDPYLPFAGSMSREEWQRFATEIDFPLLNAMTDRGVPIAEVVALAARKGPALGDALRGYYDNFERSLTGPVPGVAEIVDELRAAGLRLVGLTNWSAETFHHAEGAAPAIARLDAVVVSGRERLIKPDAAIFRRLAERYDLVPERTVFVDDSSPNTDAAAALGFVTVLFTSAPRLRRELQRLGILEA</sequence>
<accession>A0A1G9LTM4</accession>
<dbReference type="InterPro" id="IPR036412">
    <property type="entry name" value="HAD-like_sf"/>
</dbReference>
<proteinExistence type="predicted"/>
<dbReference type="SUPFAM" id="SSF56784">
    <property type="entry name" value="HAD-like"/>
    <property type="match status" value="1"/>
</dbReference>
<dbReference type="InterPro" id="IPR023214">
    <property type="entry name" value="HAD_sf"/>
</dbReference>
<dbReference type="PRINTS" id="PR00413">
    <property type="entry name" value="HADHALOGNASE"/>
</dbReference>
<organism evidence="1 2">
    <name type="scientific">Tessaracoccus oleiagri</name>
    <dbReference type="NCBI Taxonomy" id="686624"/>
    <lineage>
        <taxon>Bacteria</taxon>
        <taxon>Bacillati</taxon>
        <taxon>Actinomycetota</taxon>
        <taxon>Actinomycetes</taxon>
        <taxon>Propionibacteriales</taxon>
        <taxon>Propionibacteriaceae</taxon>
        <taxon>Tessaracoccus</taxon>
    </lineage>
</organism>